<sequence length="78" mass="9230">MKNDQMREKIRYMLKASYEDGGILEFDEFDTHLSDLLFAELLDLLPKKALKVLLDSIEDIHESMDSSSIESYKYIYIY</sequence>
<gene>
    <name evidence="1" type="ORF">SC09_contig8orf00048</name>
</gene>
<proteinExistence type="predicted"/>
<evidence type="ECO:0000313" key="1">
    <source>
        <dbReference type="EMBL" id="KIU04412.1"/>
    </source>
</evidence>
<evidence type="ECO:0000313" key="2">
    <source>
        <dbReference type="Proteomes" id="UP000032247"/>
    </source>
</evidence>
<name>A0A0D1KDU3_BACIU</name>
<accession>A0A0D1KDU3</accession>
<reference evidence="1 2" key="1">
    <citation type="submission" date="2014-12" db="EMBL/GenBank/DDBJ databases">
        <title>Comparative genome analysis of Bacillus coagulans HM-08, Clostridium butyricum HM-68, Bacillus subtilis HM-66 and Bacillus licheniformis BL-09.</title>
        <authorList>
            <person name="Zhang H."/>
        </authorList>
    </citation>
    <scope>NUCLEOTIDE SEQUENCE [LARGE SCALE GENOMIC DNA]</scope>
    <source>
        <strain evidence="1 2">HM-66</strain>
    </source>
</reference>
<comment type="caution">
    <text evidence="1">The sequence shown here is derived from an EMBL/GenBank/DDBJ whole genome shotgun (WGS) entry which is preliminary data.</text>
</comment>
<dbReference type="EMBL" id="JXBC01000014">
    <property type="protein sequence ID" value="KIU04412.1"/>
    <property type="molecule type" value="Genomic_DNA"/>
</dbReference>
<dbReference type="PATRIC" id="fig|1423.173.peg.4855"/>
<organism evidence="1 2">
    <name type="scientific">Bacillus subtilis</name>
    <dbReference type="NCBI Taxonomy" id="1423"/>
    <lineage>
        <taxon>Bacteria</taxon>
        <taxon>Bacillati</taxon>
        <taxon>Bacillota</taxon>
        <taxon>Bacilli</taxon>
        <taxon>Bacillales</taxon>
        <taxon>Bacillaceae</taxon>
        <taxon>Bacillus</taxon>
    </lineage>
</organism>
<protein>
    <submittedName>
        <fullName evidence="1">Uncharacterized protein</fullName>
    </submittedName>
</protein>
<dbReference type="Proteomes" id="UP000032247">
    <property type="component" value="Unassembled WGS sequence"/>
</dbReference>
<dbReference type="AlphaFoldDB" id="A0A0D1KDU3"/>